<sequence>MGRTVQLPLPAGGLLGQPARATDGPDLLVVLHLEIHRVLRHAVLHPTEEDAARLNPARHPPWLHAVLGVDGHEVCTRWSQYVLRDA</sequence>
<dbReference type="EMBL" id="GGFM01011040">
    <property type="protein sequence ID" value="MBW31791.1"/>
    <property type="molecule type" value="Transcribed_RNA"/>
</dbReference>
<protein>
    <submittedName>
        <fullName evidence="1">Putative secreted peptide</fullName>
    </submittedName>
</protein>
<organism evidence="1">
    <name type="scientific">Anopheles braziliensis</name>
    <dbReference type="NCBI Taxonomy" id="58242"/>
    <lineage>
        <taxon>Eukaryota</taxon>
        <taxon>Metazoa</taxon>
        <taxon>Ecdysozoa</taxon>
        <taxon>Arthropoda</taxon>
        <taxon>Hexapoda</taxon>
        <taxon>Insecta</taxon>
        <taxon>Pterygota</taxon>
        <taxon>Neoptera</taxon>
        <taxon>Endopterygota</taxon>
        <taxon>Diptera</taxon>
        <taxon>Nematocera</taxon>
        <taxon>Culicoidea</taxon>
        <taxon>Culicidae</taxon>
        <taxon>Anophelinae</taxon>
        <taxon>Anopheles</taxon>
    </lineage>
</organism>
<dbReference type="AlphaFoldDB" id="A0A2M3ZTC3"/>
<name>A0A2M3ZTC3_9DIPT</name>
<evidence type="ECO:0000313" key="1">
    <source>
        <dbReference type="EMBL" id="MBW31791.1"/>
    </source>
</evidence>
<proteinExistence type="predicted"/>
<accession>A0A2M3ZTC3</accession>
<reference evidence="1" key="1">
    <citation type="submission" date="2018-01" db="EMBL/GenBank/DDBJ databases">
        <title>An insight into the sialome of Amazonian anophelines.</title>
        <authorList>
            <person name="Ribeiro J.M."/>
            <person name="Scarpassa V."/>
            <person name="Calvo E."/>
        </authorList>
    </citation>
    <scope>NUCLEOTIDE SEQUENCE</scope>
    <source>
        <tissue evidence="1">Salivary glands</tissue>
    </source>
</reference>